<dbReference type="PROSITE" id="PS51257">
    <property type="entry name" value="PROKAR_LIPOPROTEIN"/>
    <property type="match status" value="1"/>
</dbReference>
<dbReference type="Pfam" id="PF01547">
    <property type="entry name" value="SBP_bac_1"/>
    <property type="match status" value="1"/>
</dbReference>
<name>A0ABT2UCN0_9BACL</name>
<keyword evidence="3" id="KW-0472">Membrane</keyword>
<evidence type="ECO:0000256" key="6">
    <source>
        <dbReference type="SAM" id="MobiDB-lite"/>
    </source>
</evidence>
<dbReference type="EMBL" id="JAOQIO010000007">
    <property type="protein sequence ID" value="MCU6791439.1"/>
    <property type="molecule type" value="Genomic_DNA"/>
</dbReference>
<keyword evidence="4" id="KW-0564">Palmitate</keyword>
<comment type="caution">
    <text evidence="8">The sequence shown here is derived from an EMBL/GenBank/DDBJ whole genome shotgun (WGS) entry which is preliminary data.</text>
</comment>
<dbReference type="InterPro" id="IPR050490">
    <property type="entry name" value="Bact_solute-bd_prot1"/>
</dbReference>
<evidence type="ECO:0000256" key="1">
    <source>
        <dbReference type="ARBA" id="ARBA00022475"/>
    </source>
</evidence>
<gene>
    <name evidence="8" type="ORF">OB236_04765</name>
</gene>
<dbReference type="InterPro" id="IPR006059">
    <property type="entry name" value="SBP"/>
</dbReference>
<dbReference type="RefSeq" id="WP_262682992.1">
    <property type="nucleotide sequence ID" value="NZ_JAOQIO010000007.1"/>
</dbReference>
<dbReference type="Proteomes" id="UP001652445">
    <property type="component" value="Unassembled WGS sequence"/>
</dbReference>
<evidence type="ECO:0000313" key="8">
    <source>
        <dbReference type="EMBL" id="MCU6791439.1"/>
    </source>
</evidence>
<proteinExistence type="predicted"/>
<dbReference type="SUPFAM" id="SSF53850">
    <property type="entry name" value="Periplasmic binding protein-like II"/>
    <property type="match status" value="1"/>
</dbReference>
<feature type="signal peptide" evidence="7">
    <location>
        <begin position="1"/>
        <end position="20"/>
    </location>
</feature>
<evidence type="ECO:0000256" key="5">
    <source>
        <dbReference type="ARBA" id="ARBA00023288"/>
    </source>
</evidence>
<dbReference type="PANTHER" id="PTHR43649">
    <property type="entry name" value="ARABINOSE-BINDING PROTEIN-RELATED"/>
    <property type="match status" value="1"/>
</dbReference>
<organism evidence="8 9">
    <name type="scientific">Paenibacillus baimaensis</name>
    <dbReference type="NCBI Taxonomy" id="2982185"/>
    <lineage>
        <taxon>Bacteria</taxon>
        <taxon>Bacillati</taxon>
        <taxon>Bacillota</taxon>
        <taxon>Bacilli</taxon>
        <taxon>Bacillales</taxon>
        <taxon>Paenibacillaceae</taxon>
        <taxon>Paenibacillus</taxon>
    </lineage>
</organism>
<dbReference type="Gene3D" id="3.40.190.10">
    <property type="entry name" value="Periplasmic binding protein-like II"/>
    <property type="match status" value="2"/>
</dbReference>
<evidence type="ECO:0000256" key="2">
    <source>
        <dbReference type="ARBA" id="ARBA00022729"/>
    </source>
</evidence>
<evidence type="ECO:0000313" key="9">
    <source>
        <dbReference type="Proteomes" id="UP001652445"/>
    </source>
</evidence>
<evidence type="ECO:0000256" key="7">
    <source>
        <dbReference type="SAM" id="SignalP"/>
    </source>
</evidence>
<evidence type="ECO:0000256" key="3">
    <source>
        <dbReference type="ARBA" id="ARBA00023136"/>
    </source>
</evidence>
<reference evidence="8 9" key="1">
    <citation type="submission" date="2022-09" db="EMBL/GenBank/DDBJ databases">
        <authorList>
            <person name="Han X.L."/>
            <person name="Wang Q."/>
            <person name="Lu T."/>
        </authorList>
    </citation>
    <scope>NUCLEOTIDE SEQUENCE [LARGE SCALE GENOMIC DNA]</scope>
    <source>
        <strain evidence="8 9">WQ 127069</strain>
    </source>
</reference>
<keyword evidence="1" id="KW-1003">Cell membrane</keyword>
<feature type="region of interest" description="Disordered" evidence="6">
    <location>
        <begin position="25"/>
        <end position="59"/>
    </location>
</feature>
<feature type="compositionally biased region" description="Basic and acidic residues" evidence="6">
    <location>
        <begin position="34"/>
        <end position="44"/>
    </location>
</feature>
<dbReference type="PANTHER" id="PTHR43649:SF33">
    <property type="entry name" value="POLYGALACTURONAN_RHAMNOGALACTURONAN-BINDING PROTEIN YTCQ"/>
    <property type="match status" value="1"/>
</dbReference>
<keyword evidence="9" id="KW-1185">Reference proteome</keyword>
<protein>
    <submittedName>
        <fullName evidence="8">Extracellular solute-binding protein</fullName>
    </submittedName>
</protein>
<feature type="chain" id="PRO_5045839398" evidence="7">
    <location>
        <begin position="21"/>
        <end position="440"/>
    </location>
</feature>
<keyword evidence="5" id="KW-0449">Lipoprotein</keyword>
<keyword evidence="2 7" id="KW-0732">Signal</keyword>
<accession>A0ABT2UCN0</accession>
<evidence type="ECO:0000256" key="4">
    <source>
        <dbReference type="ARBA" id="ARBA00023139"/>
    </source>
</evidence>
<sequence length="440" mass="48961">MKKWTQGTLSLLLVSSVLVAGCSSRTGQAGGEAPKTEPPAKTEAAKPAPSTGGAKSKLSVYSTVNDPPVQTIYREIGEAFKKENPDIDVELQFPGTEYENLLKVKMAANDLPDVFDTHGWAQIRYGKYLADLRGEAWASQMTDTIKNVVTDKDGKVYALVISEAKDGIVYNADLLKQYSIQPPKTYDELMAAAEKIKTESKGDVTPFYFSGIDNWMIGSYLDIFSTSAFISAPKNDAEALMNNTFDWNKWADLSQKLLDLQKKGYLNKDALTAKYSDMPKLFANGKVAFALSGPSFADEVSKVNTNLKMGYIPVPSMVAGDTPNFSGGERNTMGIFKDTKRMEESKKLVAFFAKKENMTKIANSTKLPPGLKGIEANHNFSAFYKEFENIRVFPYFDRVYLPNGMWDVMCKQGTELLADRITPQQFAQNMKQEVERLRKK</sequence>